<dbReference type="EMBL" id="RXIC02000025">
    <property type="protein sequence ID" value="KAB1206331.1"/>
    <property type="molecule type" value="Genomic_DNA"/>
</dbReference>
<organism evidence="8 9">
    <name type="scientific">Morella rubra</name>
    <name type="common">Chinese bayberry</name>
    <dbReference type="NCBI Taxonomy" id="262757"/>
    <lineage>
        <taxon>Eukaryota</taxon>
        <taxon>Viridiplantae</taxon>
        <taxon>Streptophyta</taxon>
        <taxon>Embryophyta</taxon>
        <taxon>Tracheophyta</taxon>
        <taxon>Spermatophyta</taxon>
        <taxon>Magnoliopsida</taxon>
        <taxon>eudicotyledons</taxon>
        <taxon>Gunneridae</taxon>
        <taxon>Pentapetalae</taxon>
        <taxon>rosids</taxon>
        <taxon>fabids</taxon>
        <taxon>Fagales</taxon>
        <taxon>Myricaceae</taxon>
        <taxon>Morella</taxon>
    </lineage>
</organism>
<evidence type="ECO:0000256" key="3">
    <source>
        <dbReference type="ARBA" id="ARBA00023125"/>
    </source>
</evidence>
<reference evidence="8 9" key="1">
    <citation type="journal article" date="2019" name="Plant Biotechnol. J.">
        <title>The red bayberry genome and genetic basis of sex determination.</title>
        <authorList>
            <person name="Jia H.M."/>
            <person name="Jia H.J."/>
            <person name="Cai Q.L."/>
            <person name="Wang Y."/>
            <person name="Zhao H.B."/>
            <person name="Yang W.F."/>
            <person name="Wang G.Y."/>
            <person name="Li Y.H."/>
            <person name="Zhan D.L."/>
            <person name="Shen Y.T."/>
            <person name="Niu Q.F."/>
            <person name="Chang L."/>
            <person name="Qiu J."/>
            <person name="Zhao L."/>
            <person name="Xie H.B."/>
            <person name="Fu W.Y."/>
            <person name="Jin J."/>
            <person name="Li X.W."/>
            <person name="Jiao Y."/>
            <person name="Zhou C.C."/>
            <person name="Tu T."/>
            <person name="Chai C.Y."/>
            <person name="Gao J.L."/>
            <person name="Fan L.J."/>
            <person name="van de Weg E."/>
            <person name="Wang J.Y."/>
            <person name="Gao Z.S."/>
        </authorList>
    </citation>
    <scope>NUCLEOTIDE SEQUENCE [LARGE SCALE GENOMIC DNA]</scope>
    <source>
        <tissue evidence="8">Leaves</tissue>
    </source>
</reference>
<keyword evidence="3" id="KW-0238">DNA-binding</keyword>
<sequence>MTSSDGANNGVSNGAIIDPQRQQPPSNGALAAKKPPSKDRHSKVDGRGRRIRMPIICAARVFQLTRELGHKSDGQTIEWLLRQAEPSIIAATGTGTTPASFLTVSVSVRAGGASTSLSSTSTSCSLSHPLDHKPLPGPTPFILGKRVRSDEDGDGKDDGSGVSVGHTMGSILGSNAPGGFWAVPARPDYWSFAAAAAAAAPASEMVVQAAPQQQSSLFSTHHHHHHQQQPMGEASAARVGNYIPGHLNLLASLSGGPGNSGRREDDGR</sequence>
<dbReference type="PROSITE" id="PS51369">
    <property type="entry name" value="TCP"/>
    <property type="match status" value="1"/>
</dbReference>
<evidence type="ECO:0000256" key="1">
    <source>
        <dbReference type="ARBA" id="ARBA00004123"/>
    </source>
</evidence>
<evidence type="ECO:0000256" key="4">
    <source>
        <dbReference type="ARBA" id="ARBA00023163"/>
    </source>
</evidence>
<proteinExistence type="predicted"/>
<feature type="compositionally biased region" description="Polar residues" evidence="6">
    <location>
        <begin position="1"/>
        <end position="12"/>
    </location>
</feature>
<comment type="caution">
    <text evidence="8">The sequence shown here is derived from an EMBL/GenBank/DDBJ whole genome shotgun (WGS) entry which is preliminary data.</text>
</comment>
<evidence type="ECO:0000256" key="6">
    <source>
        <dbReference type="SAM" id="MobiDB-lite"/>
    </source>
</evidence>
<evidence type="ECO:0000313" key="8">
    <source>
        <dbReference type="EMBL" id="KAB1206331.1"/>
    </source>
</evidence>
<dbReference type="OrthoDB" id="1911901at2759"/>
<dbReference type="AlphaFoldDB" id="A0A6A1V176"/>
<dbReference type="InterPro" id="IPR017887">
    <property type="entry name" value="TF_TCP_subgr"/>
</dbReference>
<dbReference type="GO" id="GO:0043565">
    <property type="term" value="F:sequence-specific DNA binding"/>
    <property type="evidence" value="ECO:0007669"/>
    <property type="project" value="TreeGrafter"/>
</dbReference>
<evidence type="ECO:0000256" key="2">
    <source>
        <dbReference type="ARBA" id="ARBA00023015"/>
    </source>
</evidence>
<dbReference type="PANTHER" id="PTHR31072">
    <property type="entry name" value="TRANSCRIPTION FACTOR TCP4-RELATED"/>
    <property type="match status" value="1"/>
</dbReference>
<dbReference type="Pfam" id="PF03634">
    <property type="entry name" value="TCP"/>
    <property type="match status" value="1"/>
</dbReference>
<comment type="subcellular location">
    <subcellularLocation>
        <location evidence="1">Nucleus</location>
    </subcellularLocation>
</comment>
<keyword evidence="5" id="KW-0539">Nucleus</keyword>
<dbReference type="GO" id="GO:0005634">
    <property type="term" value="C:nucleus"/>
    <property type="evidence" value="ECO:0007669"/>
    <property type="project" value="UniProtKB-SubCell"/>
</dbReference>
<gene>
    <name evidence="8" type="ORF">CJ030_MR7G011824</name>
</gene>
<evidence type="ECO:0000256" key="5">
    <source>
        <dbReference type="ARBA" id="ARBA00023242"/>
    </source>
</evidence>
<evidence type="ECO:0000259" key="7">
    <source>
        <dbReference type="PROSITE" id="PS51369"/>
    </source>
</evidence>
<feature type="region of interest" description="Disordered" evidence="6">
    <location>
        <begin position="1"/>
        <end position="50"/>
    </location>
</feature>
<dbReference type="SMR" id="A0A6A1V176"/>
<keyword evidence="2" id="KW-0805">Transcription regulation</keyword>
<name>A0A6A1V176_9ROSI</name>
<feature type="region of interest" description="Disordered" evidence="6">
    <location>
        <begin position="145"/>
        <end position="164"/>
    </location>
</feature>
<dbReference type="GO" id="GO:0003700">
    <property type="term" value="F:DNA-binding transcription factor activity"/>
    <property type="evidence" value="ECO:0007669"/>
    <property type="project" value="InterPro"/>
</dbReference>
<dbReference type="Proteomes" id="UP000516437">
    <property type="component" value="Chromosome 7"/>
</dbReference>
<dbReference type="InterPro" id="IPR005333">
    <property type="entry name" value="Transcription_factor_TCP"/>
</dbReference>
<feature type="compositionally biased region" description="Basic and acidic residues" evidence="6">
    <location>
        <begin position="36"/>
        <end position="48"/>
    </location>
</feature>
<feature type="region of interest" description="Disordered" evidence="6">
    <location>
        <begin position="211"/>
        <end position="235"/>
    </location>
</feature>
<dbReference type="GO" id="GO:0042752">
    <property type="term" value="P:regulation of circadian rhythm"/>
    <property type="evidence" value="ECO:0007669"/>
    <property type="project" value="TreeGrafter"/>
</dbReference>
<keyword evidence="4" id="KW-0804">Transcription</keyword>
<protein>
    <submittedName>
        <fullName evidence="8">Transcription factor TCP7</fullName>
    </submittedName>
</protein>
<dbReference type="PANTHER" id="PTHR31072:SF239">
    <property type="entry name" value="TRANSCRIPTION FACTOR TCP21-RELATED"/>
    <property type="match status" value="1"/>
</dbReference>
<accession>A0A6A1V176</accession>
<evidence type="ECO:0000313" key="9">
    <source>
        <dbReference type="Proteomes" id="UP000516437"/>
    </source>
</evidence>
<keyword evidence="9" id="KW-1185">Reference proteome</keyword>
<feature type="domain" description="TCP" evidence="7">
    <location>
        <begin position="37"/>
        <end position="91"/>
    </location>
</feature>